<evidence type="ECO:0000256" key="1">
    <source>
        <dbReference type="SAM" id="MobiDB-lite"/>
    </source>
</evidence>
<evidence type="ECO:0000313" key="3">
    <source>
        <dbReference type="EMBL" id="QEU80611.1"/>
    </source>
</evidence>
<dbReference type="Proteomes" id="UP000326831">
    <property type="component" value="Chromosome"/>
</dbReference>
<evidence type="ECO:0000313" key="4">
    <source>
        <dbReference type="Proteomes" id="UP000326831"/>
    </source>
</evidence>
<gene>
    <name evidence="3" type="ORF">CP968_22040</name>
    <name evidence="2" type="ORF">GCM10010371_38490</name>
</gene>
<proteinExistence type="predicted"/>
<dbReference type="Proteomes" id="UP000634660">
    <property type="component" value="Unassembled WGS sequence"/>
</dbReference>
<name>A0A5P2USN8_9ACTN</name>
<reference evidence="2" key="1">
    <citation type="journal article" date="2014" name="Int. J. Syst. Evol. Microbiol.">
        <title>Complete genome sequence of Corynebacterium casei LMG S-19264T (=DSM 44701T), isolated from a smear-ripened cheese.</title>
        <authorList>
            <consortium name="US DOE Joint Genome Institute (JGI-PGF)"/>
            <person name="Walter F."/>
            <person name="Albersmeier A."/>
            <person name="Kalinowski J."/>
            <person name="Ruckert C."/>
        </authorList>
    </citation>
    <scope>NUCLEOTIDE SEQUENCE</scope>
    <source>
        <strain evidence="2">JCM 4834</strain>
    </source>
</reference>
<dbReference type="EMBL" id="CP023701">
    <property type="protein sequence ID" value="QEU80611.1"/>
    <property type="molecule type" value="Genomic_DNA"/>
</dbReference>
<reference evidence="3 4" key="2">
    <citation type="submission" date="2017-09" db="EMBL/GenBank/DDBJ databases">
        <authorList>
            <person name="Lee N."/>
            <person name="Cho B.-K."/>
        </authorList>
    </citation>
    <scope>NUCLEOTIDE SEQUENCE [LARGE SCALE GENOMIC DNA]</scope>
    <source>
        <strain evidence="3 4">ATCC 27467</strain>
    </source>
</reference>
<dbReference type="RefSeq" id="WP_150519632.1">
    <property type="nucleotide sequence ID" value="NZ_BMVX01000013.1"/>
</dbReference>
<dbReference type="KEGG" id="ssub:CP968_22040"/>
<accession>A0A5P2USN8</accession>
<feature type="compositionally biased region" description="Polar residues" evidence="1">
    <location>
        <begin position="56"/>
        <end position="67"/>
    </location>
</feature>
<keyword evidence="4" id="KW-1185">Reference proteome</keyword>
<sequence>MGIFTRRTYGDDPYDRDMDQVYDRLTGEARHQERVTEAHAVHDSRRSSSSRNSRSQPASGPTSSDANTPKRGRRS</sequence>
<protein>
    <submittedName>
        <fullName evidence="3">Uncharacterized protein</fullName>
    </submittedName>
</protein>
<organism evidence="3 4">
    <name type="scientific">Streptomyces subrutilus</name>
    <dbReference type="NCBI Taxonomy" id="36818"/>
    <lineage>
        <taxon>Bacteria</taxon>
        <taxon>Bacillati</taxon>
        <taxon>Actinomycetota</taxon>
        <taxon>Actinomycetes</taxon>
        <taxon>Kitasatosporales</taxon>
        <taxon>Streptomycetaceae</taxon>
        <taxon>Streptomyces</taxon>
    </lineage>
</organism>
<dbReference type="EMBL" id="BMVX01000013">
    <property type="protein sequence ID" value="GGZ74941.1"/>
    <property type="molecule type" value="Genomic_DNA"/>
</dbReference>
<feature type="compositionally biased region" description="Basic and acidic residues" evidence="1">
    <location>
        <begin position="30"/>
        <end position="46"/>
    </location>
</feature>
<feature type="region of interest" description="Disordered" evidence="1">
    <location>
        <begin position="30"/>
        <end position="75"/>
    </location>
</feature>
<evidence type="ECO:0000313" key="2">
    <source>
        <dbReference type="EMBL" id="GGZ74941.1"/>
    </source>
</evidence>
<reference evidence="2" key="3">
    <citation type="submission" date="2020-09" db="EMBL/GenBank/DDBJ databases">
        <authorList>
            <person name="Sun Q."/>
            <person name="Ohkuma M."/>
        </authorList>
    </citation>
    <scope>NUCLEOTIDE SEQUENCE</scope>
    <source>
        <strain evidence="2">JCM 4834</strain>
    </source>
</reference>
<dbReference type="AlphaFoldDB" id="A0A5P2USN8"/>